<evidence type="ECO:0000256" key="1">
    <source>
        <dbReference type="ARBA" id="ARBA00023125"/>
    </source>
</evidence>
<dbReference type="InterPro" id="IPR012340">
    <property type="entry name" value="NA-bd_OB-fold"/>
</dbReference>
<gene>
    <name evidence="4" type="ORF">SAMN02745120_0155</name>
</gene>
<dbReference type="NCBIfam" id="TIGR00621">
    <property type="entry name" value="ssb"/>
    <property type="match status" value="1"/>
</dbReference>
<dbReference type="Gene3D" id="2.40.50.140">
    <property type="entry name" value="Nucleic acid-binding proteins"/>
    <property type="match status" value="1"/>
</dbReference>
<name>A0A1T5DUP6_9FIRM</name>
<dbReference type="Pfam" id="PF00436">
    <property type="entry name" value="SSB"/>
    <property type="match status" value="1"/>
</dbReference>
<dbReference type="InterPro" id="IPR011344">
    <property type="entry name" value="ssDNA-bd"/>
</dbReference>
<protein>
    <recommendedName>
        <fullName evidence="2 3">Single-stranded DNA-binding protein</fullName>
        <shortName evidence="2">SSB</shortName>
    </recommendedName>
</protein>
<dbReference type="GO" id="GO:0006260">
    <property type="term" value="P:DNA replication"/>
    <property type="evidence" value="ECO:0007669"/>
    <property type="project" value="InterPro"/>
</dbReference>
<dbReference type="OrthoDB" id="9809878at2"/>
<comment type="caution">
    <text evidence="2">Lacks conserved residue(s) required for the propagation of feature annotation.</text>
</comment>
<organism evidence="4 5">
    <name type="scientific">Acetoanaerobium noterae</name>
    <dbReference type="NCBI Taxonomy" id="745369"/>
    <lineage>
        <taxon>Bacteria</taxon>
        <taxon>Bacillati</taxon>
        <taxon>Bacillota</taxon>
        <taxon>Clostridia</taxon>
        <taxon>Peptostreptococcales</taxon>
        <taxon>Filifactoraceae</taxon>
        <taxon>Acetoanaerobium</taxon>
    </lineage>
</organism>
<comment type="subunit">
    <text evidence="2">Homotetramer.</text>
</comment>
<proteinExistence type="inferred from homology"/>
<dbReference type="AlphaFoldDB" id="A0A1T5DUP6"/>
<dbReference type="EMBL" id="FUYN01000017">
    <property type="protein sequence ID" value="SKB75417.1"/>
    <property type="molecule type" value="Genomic_DNA"/>
</dbReference>
<dbReference type="PANTHER" id="PTHR10302:SF0">
    <property type="entry name" value="SINGLE-STRANDED DNA-BINDING PROTEIN, MITOCHONDRIAL"/>
    <property type="match status" value="1"/>
</dbReference>
<dbReference type="RefSeq" id="WP_079590869.1">
    <property type="nucleotide sequence ID" value="NZ_FUYN01000017.1"/>
</dbReference>
<dbReference type="GO" id="GO:0009295">
    <property type="term" value="C:nucleoid"/>
    <property type="evidence" value="ECO:0007669"/>
    <property type="project" value="TreeGrafter"/>
</dbReference>
<evidence type="ECO:0000256" key="3">
    <source>
        <dbReference type="PIRNR" id="PIRNR002070"/>
    </source>
</evidence>
<evidence type="ECO:0000256" key="2">
    <source>
        <dbReference type="HAMAP-Rule" id="MF_00984"/>
    </source>
</evidence>
<evidence type="ECO:0000313" key="4">
    <source>
        <dbReference type="EMBL" id="SKB75417.1"/>
    </source>
</evidence>
<keyword evidence="1 2" id="KW-0238">DNA-binding</keyword>
<dbReference type="Proteomes" id="UP000243406">
    <property type="component" value="Unassembled WGS sequence"/>
</dbReference>
<dbReference type="HAMAP" id="MF_00984">
    <property type="entry name" value="SSB"/>
    <property type="match status" value="1"/>
</dbReference>
<dbReference type="InterPro" id="IPR000424">
    <property type="entry name" value="Primosome_PriB/ssb"/>
</dbReference>
<dbReference type="CDD" id="cd04496">
    <property type="entry name" value="SSB_OBF"/>
    <property type="match status" value="1"/>
</dbReference>
<dbReference type="SUPFAM" id="SSF50249">
    <property type="entry name" value="Nucleic acid-binding proteins"/>
    <property type="match status" value="1"/>
</dbReference>
<reference evidence="5" key="1">
    <citation type="submission" date="2017-02" db="EMBL/GenBank/DDBJ databases">
        <authorList>
            <person name="Varghese N."/>
            <person name="Submissions S."/>
        </authorList>
    </citation>
    <scope>NUCLEOTIDE SEQUENCE [LARGE SCALE GENOMIC DNA]</scope>
    <source>
        <strain evidence="5">ATCC 35199</strain>
    </source>
</reference>
<keyword evidence="5" id="KW-1185">Reference proteome</keyword>
<sequence>MINSIVLTGRIVRNPELRYLPSTGNGIANFTLAVSRGFKNKEQIYETDYFPCIAWKNKAEYIANNFEKGILVELKGRVRIRNYKDKQGVNRTVSEILIRSIKKLESKKSELPQEIKENEAFYEMPEEFNENIFRAIETDDDMPF</sequence>
<dbReference type="PANTHER" id="PTHR10302">
    <property type="entry name" value="SINGLE-STRANDED DNA-BINDING PROTEIN"/>
    <property type="match status" value="1"/>
</dbReference>
<accession>A0A1T5DUP6</accession>
<evidence type="ECO:0000313" key="5">
    <source>
        <dbReference type="Proteomes" id="UP000243406"/>
    </source>
</evidence>
<dbReference type="PROSITE" id="PS50935">
    <property type="entry name" value="SSB"/>
    <property type="match status" value="1"/>
</dbReference>
<dbReference type="GO" id="GO:0003697">
    <property type="term" value="F:single-stranded DNA binding"/>
    <property type="evidence" value="ECO:0007669"/>
    <property type="project" value="UniProtKB-UniRule"/>
</dbReference>
<dbReference type="PIRSF" id="PIRSF002070">
    <property type="entry name" value="SSB"/>
    <property type="match status" value="1"/>
</dbReference>